<dbReference type="PANTHER" id="PTHR43877:SF1">
    <property type="entry name" value="ACETYLTRANSFERASE"/>
    <property type="match status" value="1"/>
</dbReference>
<evidence type="ECO:0000313" key="6">
    <source>
        <dbReference type="Proteomes" id="UP001501468"/>
    </source>
</evidence>
<evidence type="ECO:0000256" key="2">
    <source>
        <dbReference type="ARBA" id="ARBA00023315"/>
    </source>
</evidence>
<protein>
    <recommendedName>
        <fullName evidence="4">N-acetyltransferase domain-containing protein</fullName>
    </recommendedName>
</protein>
<comment type="caution">
    <text evidence="5">The sequence shown here is derived from an EMBL/GenBank/DDBJ whole genome shotgun (WGS) entry which is preliminary data.</text>
</comment>
<name>A0ABP7D9Z1_9MICO</name>
<gene>
    <name evidence="5" type="ORF">GCM10022399_17180</name>
</gene>
<reference evidence="6" key="1">
    <citation type="journal article" date="2019" name="Int. J. Syst. Evol. Microbiol.">
        <title>The Global Catalogue of Microorganisms (GCM) 10K type strain sequencing project: providing services to taxonomists for standard genome sequencing and annotation.</title>
        <authorList>
            <consortium name="The Broad Institute Genomics Platform"/>
            <consortium name="The Broad Institute Genome Sequencing Center for Infectious Disease"/>
            <person name="Wu L."/>
            <person name="Ma J."/>
        </authorList>
    </citation>
    <scope>NUCLEOTIDE SEQUENCE [LARGE SCALE GENOMIC DNA]</scope>
    <source>
        <strain evidence="6">JCM 17125</strain>
    </source>
</reference>
<organism evidence="5 6">
    <name type="scientific">Terrabacter ginsenosidimutans</name>
    <dbReference type="NCBI Taxonomy" id="490575"/>
    <lineage>
        <taxon>Bacteria</taxon>
        <taxon>Bacillati</taxon>
        <taxon>Actinomycetota</taxon>
        <taxon>Actinomycetes</taxon>
        <taxon>Micrococcales</taxon>
        <taxon>Intrasporangiaceae</taxon>
        <taxon>Terrabacter</taxon>
    </lineage>
</organism>
<dbReference type="Gene3D" id="3.40.630.30">
    <property type="match status" value="1"/>
</dbReference>
<dbReference type="PANTHER" id="PTHR43877">
    <property type="entry name" value="AMINOALKYLPHOSPHONATE N-ACETYLTRANSFERASE-RELATED-RELATED"/>
    <property type="match status" value="1"/>
</dbReference>
<evidence type="ECO:0000313" key="5">
    <source>
        <dbReference type="EMBL" id="GAA3701272.1"/>
    </source>
</evidence>
<dbReference type="EMBL" id="BAABDC010000002">
    <property type="protein sequence ID" value="GAA3701272.1"/>
    <property type="molecule type" value="Genomic_DNA"/>
</dbReference>
<dbReference type="Proteomes" id="UP001501468">
    <property type="component" value="Unassembled WGS sequence"/>
</dbReference>
<sequence length="232" mass="23868">MAHEHGNEHQHDQGNDHGHDHGHERGPVADASVRVARASDAPAVGFVQAVVFREAYAAALAPEVLATFEPRAFANAWRATLEGEQSRDGVLLVACAGEQVVGFAAVGASDDADADTGTAELIVLGVHPDARRQGHGSRLLHAVVDTARARGRSELGAWLLASDEDTRAFLTAAGMVADGAHRERVVTPDGGTAGELRLSAVLADPEAAGSAEDAPTDRTGQVGADDGDPGSA</sequence>
<proteinExistence type="predicted"/>
<dbReference type="RefSeq" id="WP_344944395.1">
    <property type="nucleotide sequence ID" value="NZ_BAABDC010000002.1"/>
</dbReference>
<dbReference type="InterPro" id="IPR050832">
    <property type="entry name" value="Bact_Acetyltransf"/>
</dbReference>
<dbReference type="CDD" id="cd04301">
    <property type="entry name" value="NAT_SF"/>
    <property type="match status" value="1"/>
</dbReference>
<dbReference type="SUPFAM" id="SSF55729">
    <property type="entry name" value="Acyl-CoA N-acyltransferases (Nat)"/>
    <property type="match status" value="1"/>
</dbReference>
<feature type="domain" description="N-acetyltransferase" evidence="4">
    <location>
        <begin position="50"/>
        <end position="201"/>
    </location>
</feature>
<dbReference type="PROSITE" id="PS51186">
    <property type="entry name" value="GNAT"/>
    <property type="match status" value="1"/>
</dbReference>
<keyword evidence="1" id="KW-0808">Transferase</keyword>
<evidence type="ECO:0000256" key="1">
    <source>
        <dbReference type="ARBA" id="ARBA00022679"/>
    </source>
</evidence>
<evidence type="ECO:0000256" key="3">
    <source>
        <dbReference type="SAM" id="MobiDB-lite"/>
    </source>
</evidence>
<dbReference type="InterPro" id="IPR016181">
    <property type="entry name" value="Acyl_CoA_acyltransferase"/>
</dbReference>
<accession>A0ABP7D9Z1</accession>
<dbReference type="InterPro" id="IPR000182">
    <property type="entry name" value="GNAT_dom"/>
</dbReference>
<dbReference type="Pfam" id="PF00583">
    <property type="entry name" value="Acetyltransf_1"/>
    <property type="match status" value="1"/>
</dbReference>
<keyword evidence="2" id="KW-0012">Acyltransferase</keyword>
<evidence type="ECO:0000259" key="4">
    <source>
        <dbReference type="PROSITE" id="PS51186"/>
    </source>
</evidence>
<keyword evidence="6" id="KW-1185">Reference proteome</keyword>
<feature type="region of interest" description="Disordered" evidence="3">
    <location>
        <begin position="1"/>
        <end position="26"/>
    </location>
</feature>
<feature type="region of interest" description="Disordered" evidence="3">
    <location>
        <begin position="203"/>
        <end position="232"/>
    </location>
</feature>